<feature type="transmembrane region" description="Helical" evidence="5">
    <location>
        <begin position="113"/>
        <end position="135"/>
    </location>
</feature>
<evidence type="ECO:0000256" key="5">
    <source>
        <dbReference type="SAM" id="Phobius"/>
    </source>
</evidence>
<accession>A0AA38X397</accession>
<name>A0AA38X397_9EURO</name>
<reference evidence="6" key="1">
    <citation type="submission" date="2022-10" db="EMBL/GenBank/DDBJ databases">
        <title>Culturing micro-colonial fungi from biological soil crusts in the Mojave desert and describing Neophaeococcomyces mojavensis, and introducing the new genera and species Taxawa tesnikishii.</title>
        <authorList>
            <person name="Kurbessoian T."/>
            <person name="Stajich J.E."/>
        </authorList>
    </citation>
    <scope>NUCLEOTIDE SEQUENCE</scope>
    <source>
        <strain evidence="6">TK_41</strain>
    </source>
</reference>
<keyword evidence="2 5" id="KW-0812">Transmembrane</keyword>
<evidence type="ECO:0000256" key="4">
    <source>
        <dbReference type="ARBA" id="ARBA00023136"/>
    </source>
</evidence>
<feature type="transmembrane region" description="Helical" evidence="5">
    <location>
        <begin position="50"/>
        <end position="69"/>
    </location>
</feature>
<comment type="caution">
    <text evidence="6">The sequence shown here is derived from an EMBL/GenBank/DDBJ whole genome shotgun (WGS) entry which is preliminary data.</text>
</comment>
<feature type="transmembrane region" description="Helical" evidence="5">
    <location>
        <begin position="201"/>
        <end position="220"/>
    </location>
</feature>
<dbReference type="AlphaFoldDB" id="A0AA38X397"/>
<feature type="transmembrane region" description="Helical" evidence="5">
    <location>
        <begin position="12"/>
        <end position="38"/>
    </location>
</feature>
<evidence type="ECO:0000256" key="3">
    <source>
        <dbReference type="ARBA" id="ARBA00022989"/>
    </source>
</evidence>
<dbReference type="PANTHER" id="PTHR31465:SF27">
    <property type="entry name" value="DOMAIN PROTEIN, PUTATIVE (AFU_ORTHOLOGUE AFUA_3G01030)-RELATED"/>
    <property type="match status" value="1"/>
</dbReference>
<protein>
    <recommendedName>
        <fullName evidence="8">Protein RTM1</fullName>
    </recommendedName>
</protein>
<evidence type="ECO:0000256" key="1">
    <source>
        <dbReference type="ARBA" id="ARBA00004141"/>
    </source>
</evidence>
<evidence type="ECO:0000256" key="2">
    <source>
        <dbReference type="ARBA" id="ARBA00022692"/>
    </source>
</evidence>
<evidence type="ECO:0000313" key="7">
    <source>
        <dbReference type="Proteomes" id="UP001172673"/>
    </source>
</evidence>
<dbReference type="EMBL" id="JAPDRK010000015">
    <property type="protein sequence ID" value="KAJ9606033.1"/>
    <property type="molecule type" value="Genomic_DNA"/>
</dbReference>
<feature type="transmembrane region" description="Helical" evidence="5">
    <location>
        <begin position="81"/>
        <end position="101"/>
    </location>
</feature>
<dbReference type="Pfam" id="PF04479">
    <property type="entry name" value="RTA1"/>
    <property type="match status" value="1"/>
</dbReference>
<evidence type="ECO:0000313" key="6">
    <source>
        <dbReference type="EMBL" id="KAJ9606033.1"/>
    </source>
</evidence>
<proteinExistence type="predicted"/>
<evidence type="ECO:0008006" key="8">
    <source>
        <dbReference type="Google" id="ProtNLM"/>
    </source>
</evidence>
<dbReference type="PANTHER" id="PTHR31465">
    <property type="entry name" value="PROTEIN RTA1-RELATED"/>
    <property type="match status" value="1"/>
</dbReference>
<dbReference type="InterPro" id="IPR007568">
    <property type="entry name" value="RTA1"/>
</dbReference>
<keyword evidence="3 5" id="KW-1133">Transmembrane helix</keyword>
<dbReference type="PROSITE" id="PS51257">
    <property type="entry name" value="PROKAR_LIPOPROTEIN"/>
    <property type="match status" value="1"/>
</dbReference>
<gene>
    <name evidence="6" type="ORF">H2200_009882</name>
</gene>
<dbReference type="GO" id="GO:0016020">
    <property type="term" value="C:membrane"/>
    <property type="evidence" value="ECO:0007669"/>
    <property type="project" value="UniProtKB-SubCell"/>
</dbReference>
<dbReference type="Proteomes" id="UP001172673">
    <property type="component" value="Unassembled WGS sequence"/>
</dbReference>
<sequence>MPHLKPYKGDFYLWHYVPSVIAAAVVAGCFAILTLWVIWRIFTTRTRFSIPFAIGGMLEVVGYLARIWAAYNTDKLVPYTIQAVLILIPPALLAASVYMVLGRVIRAVNAAHLSIIRINWLTKIFVLTDILSFLVQSSGASLQANQDVNPSLGKGVVLVGLAIQVVAFGLFIITAILFHVRIHRQSTPASRDRKSLLRRTMVMLYIVNGLIMCRSIFRIIEYSMGINSYLFNHEWPLYTFDGEFMMLSMFWFALWYPGWVATAARAGDAAIPFTYVPGQVDGHK</sequence>
<keyword evidence="4 5" id="KW-0472">Membrane</keyword>
<comment type="subcellular location">
    <subcellularLocation>
        <location evidence="1">Membrane</location>
        <topology evidence="1">Multi-pass membrane protein</topology>
    </subcellularLocation>
</comment>
<keyword evidence="7" id="KW-1185">Reference proteome</keyword>
<feature type="transmembrane region" description="Helical" evidence="5">
    <location>
        <begin position="235"/>
        <end position="256"/>
    </location>
</feature>
<organism evidence="6 7">
    <name type="scientific">Cladophialophora chaetospira</name>
    <dbReference type="NCBI Taxonomy" id="386627"/>
    <lineage>
        <taxon>Eukaryota</taxon>
        <taxon>Fungi</taxon>
        <taxon>Dikarya</taxon>
        <taxon>Ascomycota</taxon>
        <taxon>Pezizomycotina</taxon>
        <taxon>Eurotiomycetes</taxon>
        <taxon>Chaetothyriomycetidae</taxon>
        <taxon>Chaetothyriales</taxon>
        <taxon>Herpotrichiellaceae</taxon>
        <taxon>Cladophialophora</taxon>
    </lineage>
</organism>
<feature type="transmembrane region" description="Helical" evidence="5">
    <location>
        <begin position="155"/>
        <end position="180"/>
    </location>
</feature>